<dbReference type="GO" id="GO:0050660">
    <property type="term" value="F:flavin adenine dinucleotide binding"/>
    <property type="evidence" value="ECO:0007669"/>
    <property type="project" value="InterPro"/>
</dbReference>
<dbReference type="GO" id="GO:0017150">
    <property type="term" value="F:tRNA dihydrouridine synthase activity"/>
    <property type="evidence" value="ECO:0007669"/>
    <property type="project" value="InterPro"/>
</dbReference>
<dbReference type="PANTHER" id="PTHR45846:SF1">
    <property type="entry name" value="TRNA-DIHYDROURIDINE(47) SYNTHASE [NAD(P)(+)]-LIKE"/>
    <property type="match status" value="1"/>
</dbReference>
<dbReference type="Proteomes" id="UP000176422">
    <property type="component" value="Unassembled WGS sequence"/>
</dbReference>
<evidence type="ECO:0000256" key="9">
    <source>
        <dbReference type="ARBA" id="ARBA00023002"/>
    </source>
</evidence>
<keyword evidence="3" id="KW-0820">tRNA-binding</keyword>
<comment type="function">
    <text evidence="2 12">Catalyzes the synthesis of 5,6-dihydrouridine (D), a modified base found in the D-loop of most tRNAs, via the reduction of the C5-C6 double bond in target uridines.</text>
</comment>
<comment type="cofactor">
    <cofactor evidence="1 12 14">
        <name>FMN</name>
        <dbReference type="ChEBI" id="CHEBI:58210"/>
    </cofactor>
</comment>
<evidence type="ECO:0000256" key="13">
    <source>
        <dbReference type="PIRSR" id="PIRSR006621-1"/>
    </source>
</evidence>
<evidence type="ECO:0000256" key="4">
    <source>
        <dbReference type="ARBA" id="ARBA00022630"/>
    </source>
</evidence>
<dbReference type="GO" id="GO:0000049">
    <property type="term" value="F:tRNA binding"/>
    <property type="evidence" value="ECO:0007669"/>
    <property type="project" value="UniProtKB-KW"/>
</dbReference>
<dbReference type="PANTHER" id="PTHR45846">
    <property type="entry name" value="TRNA-DIHYDROURIDINE(47) SYNTHASE [NAD(P)(+)]-LIKE"/>
    <property type="match status" value="1"/>
</dbReference>
<evidence type="ECO:0000256" key="8">
    <source>
        <dbReference type="ARBA" id="ARBA00022884"/>
    </source>
</evidence>
<evidence type="ECO:0000256" key="11">
    <source>
        <dbReference type="ARBA" id="ARBA00048802"/>
    </source>
</evidence>
<evidence type="ECO:0000256" key="2">
    <source>
        <dbReference type="ARBA" id="ARBA00002790"/>
    </source>
</evidence>
<evidence type="ECO:0000313" key="17">
    <source>
        <dbReference type="Proteomes" id="UP000176422"/>
    </source>
</evidence>
<dbReference type="CDD" id="cd02801">
    <property type="entry name" value="DUS_like_FMN"/>
    <property type="match status" value="1"/>
</dbReference>
<dbReference type="InterPro" id="IPR024036">
    <property type="entry name" value="tRNA-dHydroUridine_Synthase_C"/>
</dbReference>
<dbReference type="EC" id="1.3.1.-" evidence="12"/>
<proteinExistence type="inferred from homology"/>
<evidence type="ECO:0000256" key="3">
    <source>
        <dbReference type="ARBA" id="ARBA00022555"/>
    </source>
</evidence>
<sequence>MINYGFWADVKKPIFALAPMADVTDAAFRRMIAKYGKPDVMWTEFVSCDGLCSVGKEALLKDLWYDETERPIVAQIFGATPEHFYQTALLAQELGFDGIDINMGCPEKNIQKQGAGAKLIQTPKLAQKIIAETKRGAGKIPVSVKTRIGYTKNTIAEWLPYVMEMEPAAITIHGRTRKEMSAVPAHWDVIAHAVELRDTYYGAKDRPLLLGNGDVHTLADAFEKVKNYGVDGIMVGRGMFGNPWFFAGKDAMKISGPISPGDIALQEKMRVMLEHTELFETLFGQTKRFDVMKKHYKAYVHGFDGARELRMKLMAAHNAEEVKRTLHKEGYQYL</sequence>
<feature type="binding site" evidence="14">
    <location>
        <begin position="236"/>
        <end position="237"/>
    </location>
    <ligand>
        <name>FMN</name>
        <dbReference type="ChEBI" id="CHEBI:58210"/>
    </ligand>
</feature>
<evidence type="ECO:0000256" key="7">
    <source>
        <dbReference type="ARBA" id="ARBA00022857"/>
    </source>
</evidence>
<feature type="active site" description="Proton donor" evidence="13">
    <location>
        <position position="105"/>
    </location>
</feature>
<keyword evidence="5 12" id="KW-0288">FMN</keyword>
<feature type="domain" description="DUS-like FMN-binding" evidence="15">
    <location>
        <begin position="17"/>
        <end position="327"/>
    </location>
</feature>
<evidence type="ECO:0000256" key="14">
    <source>
        <dbReference type="PIRSR" id="PIRSR006621-2"/>
    </source>
</evidence>
<protein>
    <recommendedName>
        <fullName evidence="12">tRNA-dihydrouridine synthase</fullName>
        <ecNumber evidence="12">1.3.1.-</ecNumber>
    </recommendedName>
</protein>
<dbReference type="InterPro" id="IPR035587">
    <property type="entry name" value="DUS-like_FMN-bd"/>
</dbReference>
<evidence type="ECO:0000259" key="15">
    <source>
        <dbReference type="Pfam" id="PF01207"/>
    </source>
</evidence>
<evidence type="ECO:0000313" key="16">
    <source>
        <dbReference type="EMBL" id="OGM92966.1"/>
    </source>
</evidence>
<dbReference type="Gene3D" id="1.10.1200.80">
    <property type="entry name" value="Putative flavin oxidoreducatase, domain 2"/>
    <property type="match status" value="1"/>
</dbReference>
<evidence type="ECO:0000256" key="5">
    <source>
        <dbReference type="ARBA" id="ARBA00022643"/>
    </source>
</evidence>
<evidence type="ECO:0000256" key="6">
    <source>
        <dbReference type="ARBA" id="ARBA00022694"/>
    </source>
</evidence>
<keyword evidence="6 12" id="KW-0819">tRNA processing</keyword>
<dbReference type="InterPro" id="IPR013785">
    <property type="entry name" value="Aldolase_TIM"/>
</dbReference>
<keyword evidence="7" id="KW-0521">NADP</keyword>
<accession>A0A1F8DWX2</accession>
<dbReference type="PROSITE" id="PS01136">
    <property type="entry name" value="UPF0034"/>
    <property type="match status" value="1"/>
</dbReference>
<evidence type="ECO:0000256" key="10">
    <source>
        <dbReference type="ARBA" id="ARBA00048205"/>
    </source>
</evidence>
<feature type="binding site" evidence="14">
    <location>
        <begin position="19"/>
        <end position="21"/>
    </location>
    <ligand>
        <name>FMN</name>
        <dbReference type="ChEBI" id="CHEBI:58210"/>
    </ligand>
</feature>
<dbReference type="Pfam" id="PF01207">
    <property type="entry name" value="Dus"/>
    <property type="match status" value="1"/>
</dbReference>
<dbReference type="InterPro" id="IPR018517">
    <property type="entry name" value="tRNA_hU_synthase_CS"/>
</dbReference>
<comment type="caution">
    <text evidence="16">The sequence shown here is derived from an EMBL/GenBank/DDBJ whole genome shotgun (WGS) entry which is preliminary data.</text>
</comment>
<dbReference type="Gene3D" id="3.20.20.70">
    <property type="entry name" value="Aldolase class I"/>
    <property type="match status" value="1"/>
</dbReference>
<comment type="catalytic activity">
    <reaction evidence="11">
        <text>a 5,6-dihydrouridine in tRNA + NAD(+) = a uridine in tRNA + NADH + H(+)</text>
        <dbReference type="Rhea" id="RHEA:54452"/>
        <dbReference type="Rhea" id="RHEA-COMP:13339"/>
        <dbReference type="Rhea" id="RHEA-COMP:13887"/>
        <dbReference type="ChEBI" id="CHEBI:15378"/>
        <dbReference type="ChEBI" id="CHEBI:57540"/>
        <dbReference type="ChEBI" id="CHEBI:57945"/>
        <dbReference type="ChEBI" id="CHEBI:65315"/>
        <dbReference type="ChEBI" id="CHEBI:74443"/>
    </reaction>
</comment>
<keyword evidence="8" id="KW-0694">RNA-binding</keyword>
<dbReference type="AlphaFoldDB" id="A0A1F8DWX2"/>
<evidence type="ECO:0000256" key="1">
    <source>
        <dbReference type="ARBA" id="ARBA00001917"/>
    </source>
</evidence>
<keyword evidence="9 12" id="KW-0560">Oxidoreductase</keyword>
<name>A0A1F8DWX2_9BACT</name>
<dbReference type="PIRSF" id="PIRSF006621">
    <property type="entry name" value="Dus"/>
    <property type="match status" value="1"/>
</dbReference>
<feature type="binding site" evidence="14">
    <location>
        <position position="173"/>
    </location>
    <ligand>
        <name>FMN</name>
        <dbReference type="ChEBI" id="CHEBI:58210"/>
    </ligand>
</feature>
<dbReference type="SUPFAM" id="SSF51395">
    <property type="entry name" value="FMN-linked oxidoreductases"/>
    <property type="match status" value="1"/>
</dbReference>
<keyword evidence="4 12" id="KW-0285">Flavoprotein</keyword>
<reference evidence="16 17" key="1">
    <citation type="journal article" date="2016" name="Nat. Commun.">
        <title>Thousands of microbial genomes shed light on interconnected biogeochemical processes in an aquifer system.</title>
        <authorList>
            <person name="Anantharaman K."/>
            <person name="Brown C.T."/>
            <person name="Hug L.A."/>
            <person name="Sharon I."/>
            <person name="Castelle C.J."/>
            <person name="Probst A.J."/>
            <person name="Thomas B.C."/>
            <person name="Singh A."/>
            <person name="Wilkins M.J."/>
            <person name="Karaoz U."/>
            <person name="Brodie E.L."/>
            <person name="Williams K.H."/>
            <person name="Hubbard S.S."/>
            <person name="Banfield J.F."/>
        </authorList>
    </citation>
    <scope>NUCLEOTIDE SEQUENCE [LARGE SCALE GENOMIC DNA]</scope>
</reference>
<keyword evidence="14" id="KW-0547">Nucleotide-binding</keyword>
<dbReference type="STRING" id="1802559.A2372_03920"/>
<dbReference type="InterPro" id="IPR001269">
    <property type="entry name" value="DUS_fam"/>
</dbReference>
<feature type="binding site" evidence="14">
    <location>
        <position position="75"/>
    </location>
    <ligand>
        <name>FMN</name>
        <dbReference type="ChEBI" id="CHEBI:58210"/>
    </ligand>
</feature>
<organism evidence="16 17">
    <name type="scientific">Candidatus Wolfebacteria bacterium RIFOXYB1_FULL_54_12</name>
    <dbReference type="NCBI Taxonomy" id="1802559"/>
    <lineage>
        <taxon>Bacteria</taxon>
        <taxon>Candidatus Wolfeibacteriota</taxon>
    </lineage>
</organism>
<feature type="binding site" evidence="14">
    <location>
        <position position="145"/>
    </location>
    <ligand>
        <name>FMN</name>
        <dbReference type="ChEBI" id="CHEBI:58210"/>
    </ligand>
</feature>
<dbReference type="EMBL" id="MGIT01000002">
    <property type="protein sequence ID" value="OGM92966.1"/>
    <property type="molecule type" value="Genomic_DNA"/>
</dbReference>
<comment type="similarity">
    <text evidence="12">Belongs to the dus family.</text>
</comment>
<comment type="catalytic activity">
    <reaction evidence="10">
        <text>a 5,6-dihydrouridine in tRNA + NADP(+) = a uridine in tRNA + NADPH + H(+)</text>
        <dbReference type="Rhea" id="RHEA:23624"/>
        <dbReference type="Rhea" id="RHEA-COMP:13339"/>
        <dbReference type="Rhea" id="RHEA-COMP:13887"/>
        <dbReference type="ChEBI" id="CHEBI:15378"/>
        <dbReference type="ChEBI" id="CHEBI:57783"/>
        <dbReference type="ChEBI" id="CHEBI:58349"/>
        <dbReference type="ChEBI" id="CHEBI:65315"/>
        <dbReference type="ChEBI" id="CHEBI:74443"/>
    </reaction>
</comment>
<gene>
    <name evidence="16" type="ORF">A2372_03920</name>
</gene>
<evidence type="ECO:0000256" key="12">
    <source>
        <dbReference type="PIRNR" id="PIRNR006621"/>
    </source>
</evidence>